<dbReference type="InterPro" id="IPR041075">
    <property type="entry name" value="NOD1/2_WH"/>
</dbReference>
<dbReference type="InterPro" id="IPR029495">
    <property type="entry name" value="NACHT-assoc"/>
</dbReference>
<dbReference type="InterPro" id="IPR001611">
    <property type="entry name" value="Leu-rich_rpt"/>
</dbReference>
<reference evidence="10" key="2">
    <citation type="submission" date="2025-08" db="UniProtKB">
        <authorList>
            <consortium name="Ensembl"/>
        </authorList>
    </citation>
    <scope>IDENTIFICATION</scope>
</reference>
<evidence type="ECO:0000313" key="10">
    <source>
        <dbReference type="Ensembl" id="ENSSFAP00005026835.1"/>
    </source>
</evidence>
<feature type="compositionally biased region" description="Basic and acidic residues" evidence="7">
    <location>
        <begin position="14"/>
        <end position="23"/>
    </location>
</feature>
<dbReference type="GO" id="GO:0005737">
    <property type="term" value="C:cytoplasm"/>
    <property type="evidence" value="ECO:0007669"/>
    <property type="project" value="UniProtKB-SubCell"/>
</dbReference>
<dbReference type="SMART" id="SM00449">
    <property type="entry name" value="SPRY"/>
    <property type="match status" value="1"/>
</dbReference>
<evidence type="ECO:0000256" key="3">
    <source>
        <dbReference type="ARBA" id="ARBA00022614"/>
    </source>
</evidence>
<reference evidence="10" key="1">
    <citation type="submission" date="2019-06" db="EMBL/GenBank/DDBJ databases">
        <authorList>
            <consortium name="Wellcome Sanger Institute Data Sharing"/>
        </authorList>
    </citation>
    <scope>NUCLEOTIDE SEQUENCE [LARGE SCALE GENOMIC DNA]</scope>
</reference>
<dbReference type="SMART" id="SM00589">
    <property type="entry name" value="PRY"/>
    <property type="match status" value="1"/>
</dbReference>
<feature type="compositionally biased region" description="Basic and acidic residues" evidence="7">
    <location>
        <begin position="33"/>
        <end position="45"/>
    </location>
</feature>
<evidence type="ECO:0000259" key="9">
    <source>
        <dbReference type="PROSITE" id="PS50837"/>
    </source>
</evidence>
<keyword evidence="2" id="KW-0963">Cytoplasm</keyword>
<evidence type="ECO:0000256" key="6">
    <source>
        <dbReference type="ARBA" id="ARBA00022840"/>
    </source>
</evidence>
<keyword evidence="3" id="KW-0433">Leucine-rich repeat</keyword>
<dbReference type="SUPFAM" id="SSF49899">
    <property type="entry name" value="Concanavalin A-like lectins/glucanases"/>
    <property type="match status" value="1"/>
</dbReference>
<dbReference type="OMA" id="DSWCLVC"/>
<dbReference type="SUPFAM" id="SSF52047">
    <property type="entry name" value="RNI-like"/>
    <property type="match status" value="1"/>
</dbReference>
<dbReference type="InterPro" id="IPR013320">
    <property type="entry name" value="ConA-like_dom_sf"/>
</dbReference>
<sequence>MKSNRSKGDQPTFDIKEFDRPANDESCGNEFKTTNEETNAEKVEGESNLSKVKQRFKRTMQENNMMVFEGDEDQKSSLNHIYTQLHITTGGSEAPRAEHESKQLRAQLNETKLLNDEFSVNLSNIFKCFPDQEKYRTVLTKGVAGIGKSFSVKKFTLDWATEEANQDVDFMFTFAFRELNLCSGEKSLHELLTEFHPDLLHLTAPADYVNTKTIVILDGLDESRLPLVFKDNQVVTSVHQKTSVGNLMVNLIKGHLLPNANIWITSRPTAADMIPVEHVGLMTEIRGFNDSQIKEYFQRQFAQDLDLATRITSHIQSSESLHFMCQIPIFCWISALLFQEVFGDEEPAIPQTLTEMMAHFLSTQTRRRMKKPGGMPVKTEENFLTRHREFILKLGKLAFQQLLKNSLIFYEKDLEDCGIDMKEASVCSEFFNTLLVDEKIIHQNKVFLFVHLTVQEFFAALYVFDSFLSDNVTELDDFLQMKDSEHTLLDLLKTTVDRVLGKAYGHMDFFMRFLLGLLAEANRRVLGGLLKPPDPSEDTEKKILAHLKSIQRENISPDGCINLFQTMVEMRDHKVKDEIEEYLKVQDHSGTELTPLHCSALAYMLQVSKNDLEVFDLKSYKTSEEGRRRLIPAVRRSRKALLANCGVTTQWVEHLAFGLRFPHSPLQDLDLSNNDLRDSGVQELCKGLESQYCRLERLSLSGCMVTKEGCGHLVSALRANPTYLKVLDLSYNNPEESGIIQLQEIKNDPEFKLRYDHGSIERIKPGLKKYACDVTLDPNTVSKNLLLSEGNRRVSWAVEQQTTAERRSEVCLSQQRLKERCYLEVDLLESCSIVLAYGSVIEKRGERELGRDDEAWWFTVDHGCCYVEHGRNRVEVESPNWRSRRLGVYLDWEAGVLSFYRVSSDSLTCLHTFTDTFTHALQPAVRLHPHSSVTFISPE</sequence>
<comment type="subcellular location">
    <subcellularLocation>
        <location evidence="1">Cytoplasm</location>
    </subcellularLocation>
</comment>
<keyword evidence="6" id="KW-0067">ATP-binding</keyword>
<dbReference type="SMART" id="SM00368">
    <property type="entry name" value="LRR_RI"/>
    <property type="match status" value="2"/>
</dbReference>
<dbReference type="GO" id="GO:0005524">
    <property type="term" value="F:ATP binding"/>
    <property type="evidence" value="ECO:0007669"/>
    <property type="project" value="UniProtKB-KW"/>
</dbReference>
<dbReference type="Gene3D" id="3.80.10.10">
    <property type="entry name" value="Ribonuclease Inhibitor"/>
    <property type="match status" value="1"/>
</dbReference>
<evidence type="ECO:0000256" key="7">
    <source>
        <dbReference type="SAM" id="MobiDB-lite"/>
    </source>
</evidence>
<dbReference type="Pfam" id="PF14484">
    <property type="entry name" value="FISNA"/>
    <property type="match status" value="1"/>
</dbReference>
<keyword evidence="4" id="KW-0677">Repeat</keyword>
<gene>
    <name evidence="10" type="primary">LOC115381023</name>
</gene>
<reference evidence="10" key="3">
    <citation type="submission" date="2025-09" db="UniProtKB">
        <authorList>
            <consortium name="Ensembl"/>
        </authorList>
    </citation>
    <scope>IDENTIFICATION</scope>
</reference>
<evidence type="ECO:0000259" key="8">
    <source>
        <dbReference type="PROSITE" id="PS50188"/>
    </source>
</evidence>
<dbReference type="InterPro" id="IPR051261">
    <property type="entry name" value="NLR"/>
</dbReference>
<dbReference type="PROSITE" id="PS50188">
    <property type="entry name" value="B302_SPRY"/>
    <property type="match status" value="1"/>
</dbReference>
<dbReference type="Pfam" id="PF00622">
    <property type="entry name" value="SPRY"/>
    <property type="match status" value="1"/>
</dbReference>
<evidence type="ECO:0008006" key="12">
    <source>
        <dbReference type="Google" id="ProtNLM"/>
    </source>
</evidence>
<dbReference type="PRINTS" id="PR01407">
    <property type="entry name" value="BUTYPHLNCDUF"/>
</dbReference>
<evidence type="ECO:0000256" key="1">
    <source>
        <dbReference type="ARBA" id="ARBA00004496"/>
    </source>
</evidence>
<dbReference type="InterPro" id="IPR027417">
    <property type="entry name" value="P-loop_NTPase"/>
</dbReference>
<organism evidence="10 11">
    <name type="scientific">Salarias fasciatus</name>
    <name type="common">Jewelled blenny</name>
    <name type="synonym">Blennius fasciatus</name>
    <dbReference type="NCBI Taxonomy" id="181472"/>
    <lineage>
        <taxon>Eukaryota</taxon>
        <taxon>Metazoa</taxon>
        <taxon>Chordata</taxon>
        <taxon>Craniata</taxon>
        <taxon>Vertebrata</taxon>
        <taxon>Euteleostomi</taxon>
        <taxon>Actinopterygii</taxon>
        <taxon>Neopterygii</taxon>
        <taxon>Teleostei</taxon>
        <taxon>Neoteleostei</taxon>
        <taxon>Acanthomorphata</taxon>
        <taxon>Ovalentaria</taxon>
        <taxon>Blenniimorphae</taxon>
        <taxon>Blenniiformes</taxon>
        <taxon>Blennioidei</taxon>
        <taxon>Blenniidae</taxon>
        <taxon>Salariinae</taxon>
        <taxon>Salarias</taxon>
    </lineage>
</organism>
<dbReference type="AlphaFoldDB" id="A0A672HCV9"/>
<dbReference type="Gene3D" id="3.40.50.300">
    <property type="entry name" value="P-loop containing nucleotide triphosphate hydrolases"/>
    <property type="match status" value="1"/>
</dbReference>
<evidence type="ECO:0000256" key="5">
    <source>
        <dbReference type="ARBA" id="ARBA00022741"/>
    </source>
</evidence>
<dbReference type="PANTHER" id="PTHR24106">
    <property type="entry name" value="NACHT, LRR AND CARD DOMAINS-CONTAINING"/>
    <property type="match status" value="1"/>
</dbReference>
<dbReference type="InterPro" id="IPR032675">
    <property type="entry name" value="LRR_dom_sf"/>
</dbReference>
<dbReference type="Pfam" id="PF17776">
    <property type="entry name" value="NLRC4_HD2"/>
    <property type="match status" value="1"/>
</dbReference>
<proteinExistence type="predicted"/>
<dbReference type="InParanoid" id="A0A672HCV9"/>
<dbReference type="Pfam" id="PF17779">
    <property type="entry name" value="WHD_NOD2"/>
    <property type="match status" value="1"/>
</dbReference>
<dbReference type="PROSITE" id="PS50837">
    <property type="entry name" value="NACHT"/>
    <property type="match status" value="1"/>
</dbReference>
<dbReference type="InterPro" id="IPR001870">
    <property type="entry name" value="B30.2/SPRY"/>
</dbReference>
<dbReference type="FunFam" id="3.40.50.300:FF:000210">
    <property type="entry name" value="Si:dkey-16p6.1"/>
    <property type="match status" value="1"/>
</dbReference>
<feature type="domain" description="B30.2/SPRY" evidence="8">
    <location>
        <begin position="754"/>
        <end position="939"/>
    </location>
</feature>
<protein>
    <recommendedName>
        <fullName evidence="12">B30.2/SPRY domain-containing protein</fullName>
    </recommendedName>
</protein>
<evidence type="ECO:0000313" key="11">
    <source>
        <dbReference type="Proteomes" id="UP000472267"/>
    </source>
</evidence>
<dbReference type="Gene3D" id="2.60.120.920">
    <property type="match status" value="1"/>
</dbReference>
<dbReference type="InterPro" id="IPR007111">
    <property type="entry name" value="NACHT_NTPase"/>
</dbReference>
<dbReference type="SMART" id="SM01288">
    <property type="entry name" value="FISNA"/>
    <property type="match status" value="1"/>
</dbReference>
<feature type="domain" description="NACHT" evidence="9">
    <location>
        <begin position="136"/>
        <end position="270"/>
    </location>
</feature>
<dbReference type="InterPro" id="IPR041267">
    <property type="entry name" value="NLRP_HD2"/>
</dbReference>
<name>A0A672HCV9_SALFA</name>
<accession>A0A672HCV9</accession>
<dbReference type="InterPro" id="IPR006574">
    <property type="entry name" value="PRY"/>
</dbReference>
<dbReference type="Pfam" id="PF13516">
    <property type="entry name" value="LRR_6"/>
    <property type="match status" value="1"/>
</dbReference>
<dbReference type="Ensembl" id="ENSSFAT00005027874.1">
    <property type="protein sequence ID" value="ENSSFAP00005026835.1"/>
    <property type="gene ID" value="ENSSFAG00005013740.1"/>
</dbReference>
<dbReference type="Pfam" id="PF05729">
    <property type="entry name" value="NACHT"/>
    <property type="match status" value="1"/>
</dbReference>
<dbReference type="InterPro" id="IPR003879">
    <property type="entry name" value="Butyrophylin_SPRY"/>
</dbReference>
<dbReference type="Proteomes" id="UP000472267">
    <property type="component" value="Chromosome 3"/>
</dbReference>
<dbReference type="InterPro" id="IPR043136">
    <property type="entry name" value="B30.2/SPRY_sf"/>
</dbReference>
<evidence type="ECO:0000256" key="4">
    <source>
        <dbReference type="ARBA" id="ARBA00022737"/>
    </source>
</evidence>
<dbReference type="InterPro" id="IPR003877">
    <property type="entry name" value="SPRY_dom"/>
</dbReference>
<keyword evidence="5" id="KW-0547">Nucleotide-binding</keyword>
<keyword evidence="11" id="KW-1185">Reference proteome</keyword>
<feature type="region of interest" description="Disordered" evidence="7">
    <location>
        <begin position="1"/>
        <end position="48"/>
    </location>
</feature>
<evidence type="ECO:0000256" key="2">
    <source>
        <dbReference type="ARBA" id="ARBA00022490"/>
    </source>
</evidence>